<evidence type="ECO:0000256" key="2">
    <source>
        <dbReference type="SAM" id="SignalP"/>
    </source>
</evidence>
<accession>K6UTQ9</accession>
<feature type="compositionally biased region" description="Polar residues" evidence="1">
    <location>
        <begin position="138"/>
        <end position="167"/>
    </location>
</feature>
<proteinExistence type="predicted"/>
<gene>
    <name evidence="3" type="ORF">PCYB_095030</name>
</gene>
<evidence type="ECO:0000256" key="1">
    <source>
        <dbReference type="SAM" id="MobiDB-lite"/>
    </source>
</evidence>
<evidence type="ECO:0000313" key="4">
    <source>
        <dbReference type="Proteomes" id="UP000006319"/>
    </source>
</evidence>
<organism evidence="3 4">
    <name type="scientific">Plasmodium cynomolgi (strain B)</name>
    <dbReference type="NCBI Taxonomy" id="1120755"/>
    <lineage>
        <taxon>Eukaryota</taxon>
        <taxon>Sar</taxon>
        <taxon>Alveolata</taxon>
        <taxon>Apicomplexa</taxon>
        <taxon>Aconoidasida</taxon>
        <taxon>Haemosporida</taxon>
        <taxon>Plasmodiidae</taxon>
        <taxon>Plasmodium</taxon>
        <taxon>Plasmodium (Plasmodium)</taxon>
    </lineage>
</organism>
<dbReference type="KEGG" id="pcy:PCYB_095030"/>
<feature type="signal peptide" evidence="2">
    <location>
        <begin position="1"/>
        <end position="21"/>
    </location>
</feature>
<dbReference type="GeneID" id="14693073"/>
<dbReference type="PhylomeDB" id="K6UTQ9"/>
<dbReference type="RefSeq" id="XP_004222666.1">
    <property type="nucleotide sequence ID" value="XM_004222618.1"/>
</dbReference>
<dbReference type="VEuPathDB" id="PlasmoDB:PCYB_095030"/>
<evidence type="ECO:0000313" key="3">
    <source>
        <dbReference type="EMBL" id="GAB66719.1"/>
    </source>
</evidence>
<dbReference type="EMBL" id="DF157101">
    <property type="protein sequence ID" value="GAB66719.1"/>
    <property type="molecule type" value="Genomic_DNA"/>
</dbReference>
<feature type="region of interest" description="Disordered" evidence="1">
    <location>
        <begin position="138"/>
        <end position="180"/>
    </location>
</feature>
<dbReference type="Proteomes" id="UP000006319">
    <property type="component" value="Chromosome 9"/>
</dbReference>
<feature type="chain" id="PRO_5003895072" evidence="2">
    <location>
        <begin position="22"/>
        <end position="180"/>
    </location>
</feature>
<reference evidence="3 4" key="1">
    <citation type="journal article" date="2012" name="Nat. Genet.">
        <title>Plasmodium cynomolgi genome sequences provide insight into Plasmodium vivax and the monkey malaria clade.</title>
        <authorList>
            <person name="Tachibana S."/>
            <person name="Sullivan S.A."/>
            <person name="Kawai S."/>
            <person name="Nakamura S."/>
            <person name="Kim H.R."/>
            <person name="Goto N."/>
            <person name="Arisue N."/>
            <person name="Palacpac N.M.Q."/>
            <person name="Honma H."/>
            <person name="Yagi M."/>
            <person name="Tougan T."/>
            <person name="Katakai Y."/>
            <person name="Kaneko O."/>
            <person name="Mita T."/>
            <person name="Kita K."/>
            <person name="Yasutomi Y."/>
            <person name="Sutton P.L."/>
            <person name="Shakhbatyan R."/>
            <person name="Horii T."/>
            <person name="Yasunaga T."/>
            <person name="Barnwell J.W."/>
            <person name="Escalante A.A."/>
            <person name="Carlton J.M."/>
            <person name="Tanabe K."/>
        </authorList>
    </citation>
    <scope>NUCLEOTIDE SEQUENCE [LARGE SCALE GENOMIC DNA]</scope>
    <source>
        <strain evidence="3 4">B</strain>
    </source>
</reference>
<protein>
    <submittedName>
        <fullName evidence="3">Uncharacterized protein</fullName>
    </submittedName>
</protein>
<dbReference type="OrthoDB" id="333677at2759"/>
<name>K6UTQ9_PLACD</name>
<sequence>MGIQFLTYILACLILTPYVLAFRNGGRIIKMHNSTKVNVKQLGWVGDTKGRRREVGTSGGKLFYSLNKTTRTNIKIRHSHVHLSLKEKINFIFHGESDVTLLDKLIASTSYVLPFMDAIQAFVMPLVNMLPPSLHNQAGTNAGTNSGTNAGTNVDTNADTNSCTNADTHPPPGTSSKSKN</sequence>
<keyword evidence="2" id="KW-0732">Signal</keyword>
<keyword evidence="4" id="KW-1185">Reference proteome</keyword>
<dbReference type="AlphaFoldDB" id="K6UTQ9"/>